<sequence>MLRKVATNDNVEKAPTGTTHWLLKIIMIPFTAQYLLVCGYVILLGVILLERSGYSAFGLLEKRQDYFHNSHAIMLSSRQDLGVSGPALYELFEKHLLDAYRIPGRYPGGISTLYDTFSEYVFKGTSHENCSVETSAVAKLTRDVTPLPIHSHNDYWRDVPLLKGLAYGSVSTEADVWVHPHKDHPYNSSTDKLEDYVLAVGHDEDYIDPLRKTLEKLYTDPLQSLLEGVNCGKSNNSKTQKNGVFYTANHIPLFFYIDFKSDDNILTYKLLLEKYFTQLIQAGYLTYYDMDTGKIIQGQVTVIMTGNYPNNTDVLDNGKADGYFGDRKRYLLQDANLLELNEESAKMAVTASTSLSEILKMVGSSNLKVIMRGHLDKEEITAIKKYIDNAHSFDLKTRIWGVPSWPRKTMKRLWKQQIEDLNSDFLNVDDLKAAAMF</sequence>
<keyword evidence="4" id="KW-0472">Membrane</keyword>
<comment type="similarity">
    <text evidence="1">Belongs to the AIM6 family.</text>
</comment>
<dbReference type="Proteomes" id="UP000054886">
    <property type="component" value="Unassembled WGS sequence"/>
</dbReference>
<organism evidence="6 7">
    <name type="scientific">Candida glabrata</name>
    <name type="common">Yeast</name>
    <name type="synonym">Torulopsis glabrata</name>
    <dbReference type="NCBI Taxonomy" id="5478"/>
    <lineage>
        <taxon>Eukaryota</taxon>
        <taxon>Fungi</taxon>
        <taxon>Dikarya</taxon>
        <taxon>Ascomycota</taxon>
        <taxon>Saccharomycotina</taxon>
        <taxon>Saccharomycetes</taxon>
        <taxon>Saccharomycetales</taxon>
        <taxon>Saccharomycetaceae</taxon>
        <taxon>Nakaseomyces</taxon>
    </lineage>
</organism>
<evidence type="ECO:0000256" key="1">
    <source>
        <dbReference type="ARBA" id="ARBA00008858"/>
    </source>
</evidence>
<dbReference type="InterPro" id="IPR051236">
    <property type="entry name" value="HAT_RTT109-like"/>
</dbReference>
<dbReference type="InterPro" id="IPR017946">
    <property type="entry name" value="PLC-like_Pdiesterase_TIM-brl"/>
</dbReference>
<keyword evidence="4" id="KW-1133">Transmembrane helix</keyword>
<evidence type="ECO:0000256" key="2">
    <source>
        <dbReference type="ARBA" id="ARBA00014286"/>
    </source>
</evidence>
<evidence type="ECO:0000313" key="5">
    <source>
        <dbReference type="CGD" id="CAL0127236"/>
    </source>
</evidence>
<dbReference type="EMBL" id="LLZZ01000174">
    <property type="protein sequence ID" value="KTA96086.1"/>
    <property type="molecule type" value="Genomic_DNA"/>
</dbReference>
<reference evidence="6 7" key="1">
    <citation type="submission" date="2015-10" db="EMBL/GenBank/DDBJ databases">
        <title>Draft genomes sequences of Candida glabrata isolates 1A, 1B, 2A, 2B, 3A and 3B.</title>
        <authorList>
            <person name="Haavelsrud O.E."/>
            <person name="Gaustad P."/>
        </authorList>
    </citation>
    <scope>NUCLEOTIDE SEQUENCE [LARGE SCALE GENOMIC DNA]</scope>
    <source>
        <strain evidence="6">910700640</strain>
    </source>
</reference>
<comment type="caution">
    <text evidence="6">The sequence shown here is derived from an EMBL/GenBank/DDBJ whole genome shotgun (WGS) entry which is preliminary data.</text>
</comment>
<dbReference type="AlphaFoldDB" id="A0A0W0DUJ4"/>
<dbReference type="PANTHER" id="PTHR31571:SF1">
    <property type="entry name" value="ALTERED INHERITANCE OF MITOCHONDRIA PROTEIN 6"/>
    <property type="match status" value="1"/>
</dbReference>
<dbReference type="OrthoDB" id="4153866at2759"/>
<name>A0A0W0DUJ4_CANGB</name>
<dbReference type="GO" id="GO:0008081">
    <property type="term" value="F:phosphoric diester hydrolase activity"/>
    <property type="evidence" value="ECO:0007669"/>
    <property type="project" value="InterPro"/>
</dbReference>
<evidence type="ECO:0000256" key="4">
    <source>
        <dbReference type="SAM" id="Phobius"/>
    </source>
</evidence>
<evidence type="ECO:0000313" key="7">
    <source>
        <dbReference type="Proteomes" id="UP000054886"/>
    </source>
</evidence>
<protein>
    <recommendedName>
        <fullName evidence="2">Altered inheritance of mitochondria protein 6</fullName>
    </recommendedName>
</protein>
<dbReference type="SUPFAM" id="SSF51695">
    <property type="entry name" value="PLC-like phosphodiesterases"/>
    <property type="match status" value="1"/>
</dbReference>
<dbReference type="VEuPathDB" id="FungiDB:B1J91_C05533g"/>
<dbReference type="VEuPathDB" id="FungiDB:GWK60_C05049"/>
<dbReference type="CGD" id="CAL0127236">
    <property type="gene designation" value="CAGL0C05533g"/>
</dbReference>
<keyword evidence="4" id="KW-0812">Transmembrane</keyword>
<dbReference type="VEuPathDB" id="FungiDB:GVI51_C05313"/>
<keyword evidence="3" id="KW-0732">Signal</keyword>
<evidence type="ECO:0000313" key="6">
    <source>
        <dbReference type="EMBL" id="KTA96086.1"/>
    </source>
</evidence>
<proteinExistence type="inferred from homology"/>
<evidence type="ECO:0000256" key="3">
    <source>
        <dbReference type="ARBA" id="ARBA00022729"/>
    </source>
</evidence>
<feature type="transmembrane region" description="Helical" evidence="4">
    <location>
        <begin position="21"/>
        <end position="49"/>
    </location>
</feature>
<dbReference type="PANTHER" id="PTHR31571">
    <property type="entry name" value="ALTERED INHERITANCE OF MITOCHONDRIA PROTEIN 6"/>
    <property type="match status" value="1"/>
</dbReference>
<dbReference type="VEuPathDB" id="FungiDB:CAGL0C05533g"/>
<dbReference type="GO" id="GO:0006629">
    <property type="term" value="P:lipid metabolic process"/>
    <property type="evidence" value="ECO:0007669"/>
    <property type="project" value="InterPro"/>
</dbReference>
<gene>
    <name evidence="5" type="ordered locus">CAGL0C05533g</name>
    <name evidence="6" type="ORF">AO440_000598</name>
</gene>
<accession>A0A0W0DUJ4</accession>